<evidence type="ECO:0000256" key="3">
    <source>
        <dbReference type="ARBA" id="ARBA00022519"/>
    </source>
</evidence>
<keyword evidence="7 9" id="KW-0472">Membrane</keyword>
<dbReference type="GO" id="GO:0043093">
    <property type="term" value="P:FtsZ-dependent cytokinesis"/>
    <property type="evidence" value="ECO:0007669"/>
    <property type="project" value="UniProtKB-UniRule"/>
</dbReference>
<dbReference type="InterPro" id="IPR045335">
    <property type="entry name" value="FtsQ_C_sf"/>
</dbReference>
<dbReference type="PANTHER" id="PTHR35851">
    <property type="entry name" value="CELL DIVISION PROTEIN FTSQ"/>
    <property type="match status" value="1"/>
</dbReference>
<dbReference type="Proteomes" id="UP000009145">
    <property type="component" value="Chromosome"/>
</dbReference>
<dbReference type="OrthoDB" id="9790370at2"/>
<dbReference type="Pfam" id="PF03799">
    <property type="entry name" value="FtsQ_DivIB_C"/>
    <property type="match status" value="1"/>
</dbReference>
<evidence type="ECO:0000259" key="10">
    <source>
        <dbReference type="PROSITE" id="PS51779"/>
    </source>
</evidence>
<dbReference type="PATRIC" id="fig|754477.3.peg.854"/>
<evidence type="ECO:0000256" key="4">
    <source>
        <dbReference type="ARBA" id="ARBA00022618"/>
    </source>
</evidence>
<keyword evidence="6 9" id="KW-1133">Transmembrane helix</keyword>
<evidence type="ECO:0000256" key="9">
    <source>
        <dbReference type="HAMAP-Rule" id="MF_00911"/>
    </source>
</evidence>
<dbReference type="GO" id="GO:0032153">
    <property type="term" value="C:cell division site"/>
    <property type="evidence" value="ECO:0007669"/>
    <property type="project" value="UniProtKB-UniRule"/>
</dbReference>
<accession>I1YGJ1</accession>
<dbReference type="InterPro" id="IPR034746">
    <property type="entry name" value="POTRA"/>
</dbReference>
<evidence type="ECO:0000256" key="6">
    <source>
        <dbReference type="ARBA" id="ARBA00022989"/>
    </source>
</evidence>
<dbReference type="KEGG" id="mec:Q7C_865"/>
<dbReference type="eggNOG" id="COG1589">
    <property type="taxonomic scope" value="Bacteria"/>
</dbReference>
<dbReference type="PROSITE" id="PS51779">
    <property type="entry name" value="POTRA"/>
    <property type="match status" value="1"/>
</dbReference>
<evidence type="ECO:0000313" key="11">
    <source>
        <dbReference type="EMBL" id="AFJ02034.1"/>
    </source>
</evidence>
<keyword evidence="3 9" id="KW-0997">Cell inner membrane</keyword>
<evidence type="ECO:0000313" key="12">
    <source>
        <dbReference type="Proteomes" id="UP000009145"/>
    </source>
</evidence>
<dbReference type="RefSeq" id="WP_014703455.1">
    <property type="nucleotide sequence ID" value="NC_017856.1"/>
</dbReference>
<dbReference type="EMBL" id="CP003380">
    <property type="protein sequence ID" value="AFJ02034.1"/>
    <property type="molecule type" value="Genomic_DNA"/>
</dbReference>
<comment type="function">
    <text evidence="9">Essential cell division protein. May link together the upstream cell division proteins, which are predominantly cytoplasmic, with the downstream cell division proteins, which are predominantly periplasmic. May control correct divisome assembly.</text>
</comment>
<dbReference type="Gene3D" id="3.10.20.310">
    <property type="entry name" value="membrane protein fhac"/>
    <property type="match status" value="1"/>
</dbReference>
<keyword evidence="12" id="KW-1185">Reference proteome</keyword>
<dbReference type="InterPro" id="IPR026579">
    <property type="entry name" value="FtsQ"/>
</dbReference>
<evidence type="ECO:0000256" key="1">
    <source>
        <dbReference type="ARBA" id="ARBA00004370"/>
    </source>
</evidence>
<dbReference type="STRING" id="754477.Q7C_865"/>
<feature type="domain" description="POTRA" evidence="10">
    <location>
        <begin position="51"/>
        <end position="120"/>
    </location>
</feature>
<comment type="similarity">
    <text evidence="9">Belongs to the FtsQ/DivIB family. FtsQ subfamily.</text>
</comment>
<comment type="subunit">
    <text evidence="9">Part of a complex composed of FtsB, FtsL and FtsQ.</text>
</comment>
<keyword evidence="4 9" id="KW-0132">Cell division</keyword>
<name>I1YGJ1_METFJ</name>
<keyword evidence="2 9" id="KW-1003">Cell membrane</keyword>
<dbReference type="PANTHER" id="PTHR35851:SF1">
    <property type="entry name" value="CELL DIVISION PROTEIN FTSQ"/>
    <property type="match status" value="1"/>
</dbReference>
<dbReference type="Pfam" id="PF08478">
    <property type="entry name" value="POTRA_1"/>
    <property type="match status" value="1"/>
</dbReference>
<dbReference type="AlphaFoldDB" id="I1YGJ1"/>
<protein>
    <recommendedName>
        <fullName evidence="9">Cell division protein FtsQ</fullName>
    </recommendedName>
</protein>
<evidence type="ECO:0000256" key="2">
    <source>
        <dbReference type="ARBA" id="ARBA00022475"/>
    </source>
</evidence>
<proteinExistence type="inferred from homology"/>
<evidence type="ECO:0000256" key="7">
    <source>
        <dbReference type="ARBA" id="ARBA00023136"/>
    </source>
</evidence>
<feature type="transmembrane region" description="Helical" evidence="9">
    <location>
        <begin position="26"/>
        <end position="45"/>
    </location>
</feature>
<keyword evidence="5 9" id="KW-0812">Transmembrane</keyword>
<dbReference type="GO" id="GO:0005886">
    <property type="term" value="C:plasma membrane"/>
    <property type="evidence" value="ECO:0007669"/>
    <property type="project" value="UniProtKB-SubCell"/>
</dbReference>
<evidence type="ECO:0000256" key="8">
    <source>
        <dbReference type="ARBA" id="ARBA00023306"/>
    </source>
</evidence>
<evidence type="ECO:0000256" key="5">
    <source>
        <dbReference type="ARBA" id="ARBA00022692"/>
    </source>
</evidence>
<dbReference type="GO" id="GO:0090529">
    <property type="term" value="P:cell septum assembly"/>
    <property type="evidence" value="ECO:0007669"/>
    <property type="project" value="InterPro"/>
</dbReference>
<sequence>MAAQRRAGATRRLPQTQQTVDWPQRIRVMLALMTVLALIGGGYYLHDDDTLPVRHVTIEGDIRHTDRDVLQQAVRPYVKGSFVDVDVAAIRRVTQALPWIESIQVRRVWPDTLHLVVTEHQAVARWNKAGLVSHRGQVFYPEANTLPTGLVHLYGPTGSSEMMSRRLVAMQRDLNGIGLKIKSLHMDKRRSWAMTFQNSLQLRLGRANSEARLQRFIKVYAAQLTDYQAQIAVIDMRYTNGMAVQWKPDQKPDFNGTV</sequence>
<comment type="subcellular location">
    <subcellularLocation>
        <location evidence="9">Cell inner membrane</location>
        <topology evidence="9">Single-pass type II membrane protein</topology>
    </subcellularLocation>
    <subcellularLocation>
        <location evidence="1">Membrane</location>
    </subcellularLocation>
    <text evidence="9">Localizes to the division septum.</text>
</comment>
<gene>
    <name evidence="9" type="primary">ftsQ</name>
    <name evidence="11" type="ordered locus">Q7C_865</name>
</gene>
<reference evidence="11 12" key="1">
    <citation type="journal article" date="2012" name="J. Bacteriol.">
        <title>Complete genome sequences of Methylophaga sp. strain JAM1 and Methylophaga sp. strain JAM7.</title>
        <authorList>
            <person name="Villeneuve C."/>
            <person name="Martineau C."/>
            <person name="Mauffrey F."/>
            <person name="Villemur R."/>
        </authorList>
    </citation>
    <scope>NUCLEOTIDE SEQUENCE [LARGE SCALE GENOMIC DNA]</scope>
    <source>
        <strain evidence="11 12">JAM7</strain>
    </source>
</reference>
<dbReference type="Gene3D" id="3.40.50.11690">
    <property type="entry name" value="Cell division protein FtsQ/DivIB"/>
    <property type="match status" value="1"/>
</dbReference>
<dbReference type="InterPro" id="IPR005548">
    <property type="entry name" value="Cell_div_FtsQ/DivIB_C"/>
</dbReference>
<dbReference type="InterPro" id="IPR013685">
    <property type="entry name" value="POTRA_FtsQ_type"/>
</dbReference>
<keyword evidence="8 9" id="KW-0131">Cell cycle</keyword>
<organism evidence="11 12">
    <name type="scientific">Methylophaga frappieri (strain ATCC BAA-2434 / DSM 25690 / JAM7)</name>
    <dbReference type="NCBI Taxonomy" id="754477"/>
    <lineage>
        <taxon>Bacteria</taxon>
        <taxon>Pseudomonadati</taxon>
        <taxon>Pseudomonadota</taxon>
        <taxon>Gammaproteobacteria</taxon>
        <taxon>Thiotrichales</taxon>
        <taxon>Piscirickettsiaceae</taxon>
        <taxon>Methylophaga</taxon>
    </lineage>
</organism>
<dbReference type="HOGENOM" id="CLU_064041_1_1_6"/>
<dbReference type="HAMAP" id="MF_00911">
    <property type="entry name" value="FtsQ_subfam"/>
    <property type="match status" value="1"/>
</dbReference>